<organism evidence="1 2">
    <name type="scientific">Sphingobacterium spiritivorum</name>
    <name type="common">Flavobacterium spiritivorum</name>
    <dbReference type="NCBI Taxonomy" id="258"/>
    <lineage>
        <taxon>Bacteria</taxon>
        <taxon>Pseudomonadati</taxon>
        <taxon>Bacteroidota</taxon>
        <taxon>Sphingobacteriia</taxon>
        <taxon>Sphingobacteriales</taxon>
        <taxon>Sphingobacteriaceae</taxon>
        <taxon>Sphingobacterium</taxon>
    </lineage>
</organism>
<evidence type="ECO:0000313" key="1">
    <source>
        <dbReference type="EMBL" id="SUJ11870.1"/>
    </source>
</evidence>
<proteinExistence type="predicted"/>
<name>A0A380C2N3_SPHSI</name>
<dbReference type="EMBL" id="UGYW01000002">
    <property type="protein sequence ID" value="SUJ11870.1"/>
    <property type="molecule type" value="Genomic_DNA"/>
</dbReference>
<dbReference type="RefSeq" id="WP_115170093.1">
    <property type="nucleotide sequence ID" value="NZ_UGYW01000002.1"/>
</dbReference>
<evidence type="ECO:0008006" key="3">
    <source>
        <dbReference type="Google" id="ProtNLM"/>
    </source>
</evidence>
<protein>
    <recommendedName>
        <fullName evidence="3">DUF4959 domain-containing protein</fullName>
    </recommendedName>
</protein>
<dbReference type="Proteomes" id="UP000254893">
    <property type="component" value="Unassembled WGS sequence"/>
</dbReference>
<reference evidence="1 2" key="1">
    <citation type="submission" date="2018-06" db="EMBL/GenBank/DDBJ databases">
        <authorList>
            <consortium name="Pathogen Informatics"/>
            <person name="Doyle S."/>
        </authorList>
    </citation>
    <scope>NUCLEOTIDE SEQUENCE [LARGE SCALE GENOMIC DNA]</scope>
    <source>
        <strain evidence="1 2">NCTC11388</strain>
    </source>
</reference>
<sequence>MKAYIQHLFILFISGLLLFTSCKQDELIFPDVVQTEETVTTTRPTARPNNLTLFSNYNQQIEIFWPAVSDRVKKATVTYQEASGTKSVDVVSFDKPTILAVEQEKEYSINIVYYTADNTPSKTSTIKITSKPFENEFKAKGVTMLASPGGVRFIFPSTTAKQFEYKIKYQVDGQPKEKVVTSSDLDVIVEVTGLSDETKAYEFDVTVTDKVLNLTSKSYPYSQRPGILPYKEIAASISMSGYFNKGQIFWSNGSGKNVNFEISYSLNGTPQKLTIPNTAVENGNYIFAINTVATAIAVKVTGEEGLSTVVNGSVAPSQLKAFNTADARKGWTPYASNSNSTSEGPPSFMLDANTSTIWHTQWSTTTTSSHPADQKYPFTLIFTFTKTRAASASGLFNETALRTPAAPFDPIVVKEISLLHRSASNRVVKDVRVYGIDLQGKEIDFGQFTLSNTVQETKLALNNNEILKAVKIVCLTTFSTTNQFANLNEIYITGYPEK</sequence>
<dbReference type="PROSITE" id="PS51257">
    <property type="entry name" value="PROKAR_LIPOPROTEIN"/>
    <property type="match status" value="1"/>
</dbReference>
<evidence type="ECO:0000313" key="2">
    <source>
        <dbReference type="Proteomes" id="UP000254893"/>
    </source>
</evidence>
<accession>A0A380C2N3</accession>
<dbReference type="SUPFAM" id="SSF49785">
    <property type="entry name" value="Galactose-binding domain-like"/>
    <property type="match status" value="1"/>
</dbReference>
<dbReference type="AlphaFoldDB" id="A0A380C2N3"/>
<gene>
    <name evidence="1" type="ORF">NCTC11388_02159</name>
</gene>
<dbReference type="Gene3D" id="2.60.120.260">
    <property type="entry name" value="Galactose-binding domain-like"/>
    <property type="match status" value="1"/>
</dbReference>
<dbReference type="InterPro" id="IPR008979">
    <property type="entry name" value="Galactose-bd-like_sf"/>
</dbReference>